<dbReference type="InterPro" id="IPR017438">
    <property type="entry name" value="ATP-NAD_kinase_N"/>
</dbReference>
<gene>
    <name evidence="7" type="ORF">GTP27_02635</name>
</gene>
<dbReference type="PROSITE" id="PS50146">
    <property type="entry name" value="DAGK"/>
    <property type="match status" value="1"/>
</dbReference>
<keyword evidence="1" id="KW-0808">Transferase</keyword>
<keyword evidence="2" id="KW-0547">Nucleotide-binding</keyword>
<evidence type="ECO:0000256" key="3">
    <source>
        <dbReference type="ARBA" id="ARBA00022777"/>
    </source>
</evidence>
<keyword evidence="3 7" id="KW-0418">Kinase</keyword>
<keyword evidence="8" id="KW-1185">Reference proteome</keyword>
<evidence type="ECO:0000256" key="1">
    <source>
        <dbReference type="ARBA" id="ARBA00022679"/>
    </source>
</evidence>
<comment type="caution">
    <text evidence="7">The sequence shown here is derived from an EMBL/GenBank/DDBJ whole genome shotgun (WGS) entry which is preliminary data.</text>
</comment>
<dbReference type="SMART" id="SM00046">
    <property type="entry name" value="DAGKc"/>
    <property type="match status" value="1"/>
</dbReference>
<evidence type="ECO:0000256" key="2">
    <source>
        <dbReference type="ARBA" id="ARBA00022741"/>
    </source>
</evidence>
<dbReference type="PANTHER" id="PTHR12358">
    <property type="entry name" value="SPHINGOSINE KINASE"/>
    <property type="match status" value="1"/>
</dbReference>
<dbReference type="Gene3D" id="2.60.200.40">
    <property type="match status" value="1"/>
</dbReference>
<dbReference type="Gene3D" id="3.40.50.10330">
    <property type="entry name" value="Probable inorganic polyphosphate/atp-NAD kinase, domain 1"/>
    <property type="match status" value="1"/>
</dbReference>
<evidence type="ECO:0000313" key="7">
    <source>
        <dbReference type="EMBL" id="MYM38217.1"/>
    </source>
</evidence>
<evidence type="ECO:0000259" key="6">
    <source>
        <dbReference type="PROSITE" id="PS50146"/>
    </source>
</evidence>
<dbReference type="PANTHER" id="PTHR12358:SF54">
    <property type="entry name" value="SPHINGOSINE KINASE RELATED PROTEIN"/>
    <property type="match status" value="1"/>
</dbReference>
<evidence type="ECO:0000256" key="4">
    <source>
        <dbReference type="ARBA" id="ARBA00022840"/>
    </source>
</evidence>
<evidence type="ECO:0000256" key="5">
    <source>
        <dbReference type="SAM" id="MobiDB-lite"/>
    </source>
</evidence>
<dbReference type="InterPro" id="IPR045540">
    <property type="entry name" value="YegS/DAGK_C"/>
</dbReference>
<organism evidence="7 8">
    <name type="scientific">Duganella qianjiadongensis</name>
    <dbReference type="NCBI Taxonomy" id="2692176"/>
    <lineage>
        <taxon>Bacteria</taxon>
        <taxon>Pseudomonadati</taxon>
        <taxon>Pseudomonadota</taxon>
        <taxon>Betaproteobacteria</taxon>
        <taxon>Burkholderiales</taxon>
        <taxon>Oxalobacteraceae</taxon>
        <taxon>Telluria group</taxon>
        <taxon>Duganella</taxon>
    </lineage>
</organism>
<reference evidence="7 8" key="1">
    <citation type="submission" date="2019-12" db="EMBL/GenBank/DDBJ databases">
        <title>Novel species isolated from a subtropical stream in China.</title>
        <authorList>
            <person name="Lu H."/>
        </authorList>
    </citation>
    <scope>NUCLEOTIDE SEQUENCE [LARGE SCALE GENOMIC DNA]</scope>
    <source>
        <strain evidence="7 8">CY13W</strain>
    </source>
</reference>
<feature type="domain" description="DAGKc" evidence="6">
    <location>
        <begin position="42"/>
        <end position="172"/>
    </location>
</feature>
<sequence>MAGDLDHGDVNLAPQARGAAARTGKLNGRHAASGAGSRVEENKLERIVVLINAGAGTGSDAQRVAALAQHFRQHGQSADVQLVHSGAELVDRAQQAVAAGVGTVVAGGGDGTINAVASALVGSRTRLGVLPLGTLNHFARDMHIPLELEQAIANVVQGQVVQVDVGEVNGRIFLNNSSLGIYPDIVRDREQQQRRFGRSKWPAFGRAVFAALRRFPFLSLQLTIDGMQHTRRTPFIFIGNNEYQQGLATGRRSRLDSGHLCLYVAQRPTRLALLRYALHLLFGQLAHARDFDVLQTTALSIATRRRHLRVATDGEVTRMKPPLQYRSLPAALQVIVPR</sequence>
<dbReference type="EMBL" id="WWCM01000001">
    <property type="protein sequence ID" value="MYM38217.1"/>
    <property type="molecule type" value="Genomic_DNA"/>
</dbReference>
<dbReference type="Proteomes" id="UP000478090">
    <property type="component" value="Unassembled WGS sequence"/>
</dbReference>
<dbReference type="InterPro" id="IPR016064">
    <property type="entry name" value="NAD/diacylglycerol_kinase_sf"/>
</dbReference>
<evidence type="ECO:0000313" key="8">
    <source>
        <dbReference type="Proteomes" id="UP000478090"/>
    </source>
</evidence>
<accession>A0ABW9VGG4</accession>
<dbReference type="InterPro" id="IPR050187">
    <property type="entry name" value="Lipid_Phosphate_FormReg"/>
</dbReference>
<dbReference type="RefSeq" id="WP_161037597.1">
    <property type="nucleotide sequence ID" value="NZ_WWCM01000001.1"/>
</dbReference>
<proteinExistence type="predicted"/>
<keyword evidence="4" id="KW-0067">ATP-binding</keyword>
<dbReference type="Pfam" id="PF00781">
    <property type="entry name" value="DAGK_cat"/>
    <property type="match status" value="1"/>
</dbReference>
<dbReference type="SUPFAM" id="SSF111331">
    <property type="entry name" value="NAD kinase/diacylglycerol kinase-like"/>
    <property type="match status" value="1"/>
</dbReference>
<dbReference type="Pfam" id="PF19279">
    <property type="entry name" value="YegS_C"/>
    <property type="match status" value="1"/>
</dbReference>
<name>A0ABW9VGG4_9BURK</name>
<dbReference type="GO" id="GO:0016301">
    <property type="term" value="F:kinase activity"/>
    <property type="evidence" value="ECO:0007669"/>
    <property type="project" value="UniProtKB-KW"/>
</dbReference>
<dbReference type="InterPro" id="IPR001206">
    <property type="entry name" value="Diacylglycerol_kinase_cat_dom"/>
</dbReference>
<protein>
    <submittedName>
        <fullName evidence="7">Sphingosine kinase</fullName>
    </submittedName>
</protein>
<feature type="region of interest" description="Disordered" evidence="5">
    <location>
        <begin position="1"/>
        <end position="37"/>
    </location>
</feature>